<accession>A0A7Z0VIL2</accession>
<dbReference type="Gene3D" id="3.40.50.2300">
    <property type="match status" value="2"/>
</dbReference>
<name>A0A7Z0VIL2_9GAMM</name>
<dbReference type="GO" id="GO:0004673">
    <property type="term" value="F:protein histidine kinase activity"/>
    <property type="evidence" value="ECO:0007669"/>
    <property type="project" value="UniProtKB-EC"/>
</dbReference>
<feature type="transmembrane region" description="Helical" evidence="4">
    <location>
        <begin position="153"/>
        <end position="177"/>
    </location>
</feature>
<evidence type="ECO:0000259" key="5">
    <source>
        <dbReference type="PROSITE" id="PS50110"/>
    </source>
</evidence>
<reference evidence="6 7" key="1">
    <citation type="submission" date="2016-06" db="EMBL/GenBank/DDBJ databases">
        <title>Genome sequence of endosymbiont of Candidatus Endolucinida thiodiazotropha.</title>
        <authorList>
            <person name="Poehlein A."/>
            <person name="Koenig S."/>
            <person name="Heiden S.E."/>
            <person name="Thuermer A."/>
            <person name="Voget S."/>
            <person name="Daniel R."/>
            <person name="Markert S."/>
            <person name="Gros O."/>
            <person name="Schweder T."/>
        </authorList>
    </citation>
    <scope>NUCLEOTIDE SEQUENCE [LARGE SCALE GENOMIC DNA]</scope>
    <source>
        <strain evidence="6 7">COS</strain>
    </source>
</reference>
<keyword evidence="1" id="KW-0597">Phosphoprotein</keyword>
<dbReference type="SMART" id="SM00448">
    <property type="entry name" value="REC"/>
    <property type="match status" value="1"/>
</dbReference>
<comment type="caution">
    <text evidence="2">Lacks conserved residue(s) required for the propagation of feature annotation.</text>
</comment>
<proteinExistence type="predicted"/>
<dbReference type="Pfam" id="PF00072">
    <property type="entry name" value="Response_reg"/>
    <property type="match status" value="1"/>
</dbReference>
<dbReference type="InterPro" id="IPR050595">
    <property type="entry name" value="Bact_response_regulator"/>
</dbReference>
<sequence length="634" mass="71186">MSIPAENRLPSPADLSMTGRRYHGTAFIVSSIVVCYMASQFLWLVPSADQLATVTLAAYYAMIRMIQLITIRKPYHLPLHLHGPLVVFDQIYLGVMTLSGLPVYLTLPLSGLLLFMTRSLGVSYVLIAIPVTFATVLYSLIGFSGFQLNAPTAIIISLATVFTASLNILLPLFIAAIRKSNPSEKRNSQKNAPQESEQAPQQNTRFSSPIMEKSGLRILIISNNDNRLTSITDHFNDWGYDYTISRNCVQAFRHMLSRFQLNKFVSYTTVIVDQQGLDLDPISLAQLIKNESRLAGTRLICYKAPSVLHQQSQQLHQAGYAAFLESPLNKAQLFSALHGEQQQYLDSANIICLSEHRAHKKSKPKQGIILLADSASSERTTLSKALIQAGYKVLMVDDGDQALDALEEESVDLAIVNINLSIMSGTQVLKLHRFTTPYKLWVPFVFLSNENSADTLRLCRSIGVQACFFKPVIATDLLEMIPTLLTQHQSTDANLNHITPEENNLTHFQNASLLDHMTLLRLERLDSGITFINDLIKIFEAEGSVILRTMRQAVDRKKFGLFLDQAQILLDSAGQLGAFSLYELNRKATRLRAYEFEYRGYEVLEEIEKTFNLTLQAYSHYLSQRAATLKKDRI</sequence>
<keyword evidence="4" id="KW-1133">Transmembrane helix</keyword>
<evidence type="ECO:0000256" key="3">
    <source>
        <dbReference type="SAM" id="MobiDB-lite"/>
    </source>
</evidence>
<keyword evidence="4" id="KW-0812">Transmembrane</keyword>
<gene>
    <name evidence="6" type="primary">rpfC_5</name>
    <name evidence="6" type="ORF">CODIS_38370</name>
</gene>
<feature type="domain" description="Response regulatory" evidence="5">
    <location>
        <begin position="368"/>
        <end position="485"/>
    </location>
</feature>
<dbReference type="SUPFAM" id="SSF47226">
    <property type="entry name" value="Histidine-containing phosphotransfer domain, HPT domain"/>
    <property type="match status" value="1"/>
</dbReference>
<dbReference type="GO" id="GO:0000160">
    <property type="term" value="P:phosphorelay signal transduction system"/>
    <property type="evidence" value="ECO:0007669"/>
    <property type="project" value="InterPro"/>
</dbReference>
<feature type="region of interest" description="Disordered" evidence="3">
    <location>
        <begin position="184"/>
        <end position="206"/>
    </location>
</feature>
<keyword evidence="6" id="KW-0808">Transferase</keyword>
<protein>
    <submittedName>
        <fullName evidence="6">Sensory/regulatory protein RpfC</fullName>
        <ecNumber evidence="6">2.7.13.3</ecNumber>
    </submittedName>
</protein>
<feature type="transmembrane region" description="Helical" evidence="4">
    <location>
        <begin position="91"/>
        <end position="115"/>
    </location>
</feature>
<keyword evidence="7" id="KW-1185">Reference proteome</keyword>
<evidence type="ECO:0000313" key="6">
    <source>
        <dbReference type="EMBL" id="ODJ85941.1"/>
    </source>
</evidence>
<dbReference type="EMBL" id="MARB01000031">
    <property type="protein sequence ID" value="ODJ85941.1"/>
    <property type="molecule type" value="Genomic_DNA"/>
</dbReference>
<dbReference type="InterPro" id="IPR001789">
    <property type="entry name" value="Sig_transdc_resp-reg_receiver"/>
</dbReference>
<dbReference type="EC" id="2.7.13.3" evidence="6"/>
<feature type="compositionally biased region" description="Polar residues" evidence="3">
    <location>
        <begin position="189"/>
        <end position="206"/>
    </location>
</feature>
<evidence type="ECO:0000256" key="2">
    <source>
        <dbReference type="PROSITE-ProRule" id="PRU00169"/>
    </source>
</evidence>
<dbReference type="Proteomes" id="UP000094769">
    <property type="component" value="Unassembled WGS sequence"/>
</dbReference>
<dbReference type="PANTHER" id="PTHR44591:SF23">
    <property type="entry name" value="CHEY SUBFAMILY"/>
    <property type="match status" value="1"/>
</dbReference>
<organism evidence="6 7">
    <name type="scientific">Candidatus Thiodiazotropha endolucinida</name>
    <dbReference type="NCBI Taxonomy" id="1655433"/>
    <lineage>
        <taxon>Bacteria</taxon>
        <taxon>Pseudomonadati</taxon>
        <taxon>Pseudomonadota</taxon>
        <taxon>Gammaproteobacteria</taxon>
        <taxon>Chromatiales</taxon>
        <taxon>Sedimenticolaceae</taxon>
        <taxon>Candidatus Thiodiazotropha</taxon>
    </lineage>
</organism>
<evidence type="ECO:0000313" key="7">
    <source>
        <dbReference type="Proteomes" id="UP000094769"/>
    </source>
</evidence>
<keyword evidence="4" id="KW-0472">Membrane</keyword>
<dbReference type="InterPro" id="IPR011006">
    <property type="entry name" value="CheY-like_superfamily"/>
</dbReference>
<dbReference type="CDD" id="cd00156">
    <property type="entry name" value="REC"/>
    <property type="match status" value="1"/>
</dbReference>
<feature type="transmembrane region" description="Helical" evidence="4">
    <location>
        <begin position="22"/>
        <end position="44"/>
    </location>
</feature>
<dbReference type="PANTHER" id="PTHR44591">
    <property type="entry name" value="STRESS RESPONSE REGULATOR PROTEIN 1"/>
    <property type="match status" value="1"/>
</dbReference>
<dbReference type="PROSITE" id="PS50110">
    <property type="entry name" value="RESPONSE_REGULATORY"/>
    <property type="match status" value="1"/>
</dbReference>
<dbReference type="OrthoDB" id="7054199at2"/>
<feature type="transmembrane region" description="Helical" evidence="4">
    <location>
        <begin position="51"/>
        <end position="71"/>
    </location>
</feature>
<feature type="transmembrane region" description="Helical" evidence="4">
    <location>
        <begin position="122"/>
        <end position="141"/>
    </location>
</feature>
<dbReference type="SUPFAM" id="SSF52172">
    <property type="entry name" value="CheY-like"/>
    <property type="match status" value="2"/>
</dbReference>
<dbReference type="InterPro" id="IPR036641">
    <property type="entry name" value="HPT_dom_sf"/>
</dbReference>
<evidence type="ECO:0000256" key="4">
    <source>
        <dbReference type="SAM" id="Phobius"/>
    </source>
</evidence>
<evidence type="ECO:0000256" key="1">
    <source>
        <dbReference type="ARBA" id="ARBA00022553"/>
    </source>
</evidence>
<comment type="caution">
    <text evidence="6">The sequence shown here is derived from an EMBL/GenBank/DDBJ whole genome shotgun (WGS) entry which is preliminary data.</text>
</comment>
<dbReference type="AlphaFoldDB" id="A0A7Z0VIL2"/>